<dbReference type="Gene3D" id="3.30.2300.10">
    <property type="entry name" value="THUMP superfamily"/>
    <property type="match status" value="1"/>
</dbReference>
<sequence length="321" mass="36319">MIQAQLNSEISKWNGCQVGRKYFETSTLGISHSTSTSNRFKALFWCAMDGKRRPFERLINSLMRLSSPKRTKEKNKKEESESEEDEDIETALAKERVQLSAEKKFQLCYTAGVSNFMFVKSLLDPLPIATRIIESIQKDGQQRTRYLIRLIPIHTTCKAFSGSIQASVGELIGKLNLKALSLTYCVVFKTRYNNNLTQIEALKAVNEAVKKETDGKWTIKLKESDYAIVLEYNLIELAKASQQTSLEKMEDDNKSSIAIGKTIEATNESPIKTEKTRNETINNDSDVSSLKEKEETFSQEKGSEILEEDETKIESVVESAV</sequence>
<name>A0A7R8H515_LEPSM</name>
<feature type="region of interest" description="Disordered" evidence="1">
    <location>
        <begin position="268"/>
        <end position="321"/>
    </location>
</feature>
<dbReference type="EMBL" id="HG994581">
    <property type="protein sequence ID" value="CAF2868645.1"/>
    <property type="molecule type" value="Genomic_DNA"/>
</dbReference>
<dbReference type="InterPro" id="IPR040183">
    <property type="entry name" value="THUMPD1-like"/>
</dbReference>
<organism evidence="2 3">
    <name type="scientific">Lepeophtheirus salmonis</name>
    <name type="common">Salmon louse</name>
    <name type="synonym">Caligus salmonis</name>
    <dbReference type="NCBI Taxonomy" id="72036"/>
    <lineage>
        <taxon>Eukaryota</taxon>
        <taxon>Metazoa</taxon>
        <taxon>Ecdysozoa</taxon>
        <taxon>Arthropoda</taxon>
        <taxon>Crustacea</taxon>
        <taxon>Multicrustacea</taxon>
        <taxon>Hexanauplia</taxon>
        <taxon>Copepoda</taxon>
        <taxon>Siphonostomatoida</taxon>
        <taxon>Caligidae</taxon>
        <taxon>Lepeophtheirus</taxon>
    </lineage>
</organism>
<dbReference type="SUPFAM" id="SSF143437">
    <property type="entry name" value="THUMP domain-like"/>
    <property type="match status" value="1"/>
</dbReference>
<dbReference type="CDD" id="cd11717">
    <property type="entry name" value="THUMP_THUMPD1_like"/>
    <property type="match status" value="1"/>
</dbReference>
<protein>
    <submittedName>
        <fullName evidence="2">(salmon louse) hypothetical protein</fullName>
    </submittedName>
</protein>
<dbReference type="AlphaFoldDB" id="A0A7R8H515"/>
<dbReference type="OrthoDB" id="367221at2759"/>
<keyword evidence="3" id="KW-1185">Reference proteome</keyword>
<dbReference type="PANTHER" id="PTHR13452:SF10">
    <property type="entry name" value="THUMP DOMAIN-CONTAINING PROTEIN 1"/>
    <property type="match status" value="1"/>
</dbReference>
<feature type="compositionally biased region" description="Polar residues" evidence="1">
    <location>
        <begin position="279"/>
        <end position="288"/>
    </location>
</feature>
<proteinExistence type="predicted"/>
<evidence type="ECO:0000313" key="2">
    <source>
        <dbReference type="EMBL" id="CAF2868645.1"/>
    </source>
</evidence>
<dbReference type="GO" id="GO:0003723">
    <property type="term" value="F:RNA binding"/>
    <property type="evidence" value="ECO:0007669"/>
    <property type="project" value="InterPro"/>
</dbReference>
<feature type="region of interest" description="Disordered" evidence="1">
    <location>
        <begin position="66"/>
        <end position="87"/>
    </location>
</feature>
<reference evidence="2" key="1">
    <citation type="submission" date="2021-02" db="EMBL/GenBank/DDBJ databases">
        <authorList>
            <person name="Bekaert M."/>
        </authorList>
    </citation>
    <scope>NUCLEOTIDE SEQUENCE</scope>
    <source>
        <strain evidence="2">IoA-00</strain>
    </source>
</reference>
<dbReference type="Proteomes" id="UP000675881">
    <property type="component" value="Chromosome 2"/>
</dbReference>
<evidence type="ECO:0000256" key="1">
    <source>
        <dbReference type="SAM" id="MobiDB-lite"/>
    </source>
</evidence>
<gene>
    <name evidence="2" type="ORF">LSAA_6279</name>
</gene>
<dbReference type="GO" id="GO:0006400">
    <property type="term" value="P:tRNA modification"/>
    <property type="evidence" value="ECO:0007669"/>
    <property type="project" value="InterPro"/>
</dbReference>
<feature type="compositionally biased region" description="Basic and acidic residues" evidence="1">
    <location>
        <begin position="289"/>
        <end position="304"/>
    </location>
</feature>
<dbReference type="PANTHER" id="PTHR13452">
    <property type="entry name" value="THUMP DOMAIN CONTAINING PROTEIN 1-RELATED"/>
    <property type="match status" value="1"/>
</dbReference>
<accession>A0A7R8H515</accession>
<evidence type="ECO:0000313" key="3">
    <source>
        <dbReference type="Proteomes" id="UP000675881"/>
    </source>
</evidence>